<proteinExistence type="predicted"/>
<sequence>MTEGRPLDVLEATLGDSVAVRLKDGEIYTGSLAGYDQHMNVVLEPASGDAEPPTPGEVGVETVESTTIIRGDNVVTITP</sequence>
<evidence type="ECO:0000259" key="1">
    <source>
        <dbReference type="PROSITE" id="PS52002"/>
    </source>
</evidence>
<dbReference type="InterPro" id="IPR001163">
    <property type="entry name" value="Sm_dom_euk/arc"/>
</dbReference>
<dbReference type="SMART" id="SM00651">
    <property type="entry name" value="Sm"/>
    <property type="match status" value="1"/>
</dbReference>
<evidence type="ECO:0000313" key="3">
    <source>
        <dbReference type="Proteomes" id="UP000011669"/>
    </source>
</evidence>
<dbReference type="GO" id="GO:1990904">
    <property type="term" value="C:ribonucleoprotein complex"/>
    <property type="evidence" value="ECO:0007669"/>
    <property type="project" value="UniProtKB-KW"/>
</dbReference>
<dbReference type="RefSeq" id="WP_006077026.1">
    <property type="nucleotide sequence ID" value="NZ_AOMD01000016.1"/>
</dbReference>
<reference evidence="2 3" key="1">
    <citation type="journal article" date="2014" name="PLoS Genet.">
        <title>Phylogenetically driven sequencing of extremely halophilic archaea reveals strategies for static and dynamic osmo-response.</title>
        <authorList>
            <person name="Becker E.A."/>
            <person name="Seitzer P.M."/>
            <person name="Tritt A."/>
            <person name="Larsen D."/>
            <person name="Krusor M."/>
            <person name="Yao A.I."/>
            <person name="Wu D."/>
            <person name="Madern D."/>
            <person name="Eisen J.A."/>
            <person name="Darling A.E."/>
            <person name="Facciotti M.T."/>
        </authorList>
    </citation>
    <scope>NUCLEOTIDE SEQUENCE [LARGE SCALE GENOMIC DNA]</scope>
    <source>
        <strain evidence="2 3">DSM 5350</strain>
    </source>
</reference>
<dbReference type="OrthoDB" id="371816at2157"/>
<gene>
    <name evidence="2" type="ORF">C449_05836</name>
</gene>
<dbReference type="EMBL" id="AOMD01000016">
    <property type="protein sequence ID" value="EMA45759.1"/>
    <property type="molecule type" value="Genomic_DNA"/>
</dbReference>
<evidence type="ECO:0000313" key="2">
    <source>
        <dbReference type="EMBL" id="EMA45759.1"/>
    </source>
</evidence>
<dbReference type="Proteomes" id="UP000011669">
    <property type="component" value="Unassembled WGS sequence"/>
</dbReference>
<dbReference type="PROSITE" id="PS52002">
    <property type="entry name" value="SM"/>
    <property type="match status" value="1"/>
</dbReference>
<dbReference type="AlphaFoldDB" id="M0MLZ9"/>
<dbReference type="PATRIC" id="fig|1227455.4.peg.1189"/>
<comment type="caution">
    <text evidence="2">The sequence shown here is derived from an EMBL/GenBank/DDBJ whole genome shotgun (WGS) entry which is preliminary data.</text>
</comment>
<dbReference type="InterPro" id="IPR047575">
    <property type="entry name" value="Sm"/>
</dbReference>
<organism evidence="2 3">
    <name type="scientific">Halococcus saccharolyticus DSM 5350</name>
    <dbReference type="NCBI Taxonomy" id="1227455"/>
    <lineage>
        <taxon>Archaea</taxon>
        <taxon>Methanobacteriati</taxon>
        <taxon>Methanobacteriota</taxon>
        <taxon>Stenosarchaea group</taxon>
        <taxon>Halobacteria</taxon>
        <taxon>Halobacteriales</taxon>
        <taxon>Halococcaceae</taxon>
        <taxon>Halococcus</taxon>
    </lineage>
</organism>
<dbReference type="Pfam" id="PF01423">
    <property type="entry name" value="LSM"/>
    <property type="match status" value="1"/>
</dbReference>
<dbReference type="InParanoid" id="M0MLZ9"/>
<accession>M0MLZ9</accession>
<dbReference type="Gene3D" id="2.30.30.100">
    <property type="match status" value="1"/>
</dbReference>
<name>M0MLZ9_9EURY</name>
<keyword evidence="2" id="KW-0687">Ribonucleoprotein</keyword>
<dbReference type="GO" id="GO:0003723">
    <property type="term" value="F:RNA binding"/>
    <property type="evidence" value="ECO:0007669"/>
    <property type="project" value="InterPro"/>
</dbReference>
<dbReference type="SUPFAM" id="SSF50182">
    <property type="entry name" value="Sm-like ribonucleoproteins"/>
    <property type="match status" value="1"/>
</dbReference>
<feature type="domain" description="Sm" evidence="1">
    <location>
        <begin position="5"/>
        <end position="79"/>
    </location>
</feature>
<protein>
    <submittedName>
        <fullName evidence="2">Small nuclear ribonucleoprotein, lsm family</fullName>
    </submittedName>
</protein>
<dbReference type="InterPro" id="IPR010920">
    <property type="entry name" value="LSM_dom_sf"/>
</dbReference>
<keyword evidence="3" id="KW-1185">Reference proteome</keyword>
<dbReference type="STRING" id="1227455.C449_05836"/>